<organism evidence="1 3">
    <name type="scientific">Cyberlindnera jadinii (strain ATCC 18201 / CBS 1600 / BCRC 20928 / JCM 3617 / NBRC 0987 / NRRL Y-1542)</name>
    <name type="common">Torula yeast</name>
    <name type="synonym">Candida utilis</name>
    <dbReference type="NCBI Taxonomy" id="983966"/>
    <lineage>
        <taxon>Eukaryota</taxon>
        <taxon>Fungi</taxon>
        <taxon>Dikarya</taxon>
        <taxon>Ascomycota</taxon>
        <taxon>Saccharomycotina</taxon>
        <taxon>Saccharomycetes</taxon>
        <taxon>Phaffomycetales</taxon>
        <taxon>Phaffomycetaceae</taxon>
        <taxon>Cyberlindnera</taxon>
    </lineage>
</organism>
<proteinExistence type="predicted"/>
<accession>A0A0H5C2Q0</accession>
<dbReference type="Proteomes" id="UP000038830">
    <property type="component" value="Unassembled WGS sequence"/>
</dbReference>
<reference evidence="3" key="2">
    <citation type="journal article" date="2015" name="J. Biotechnol.">
        <title>The structure of the Cyberlindnera jadinii genome and its relation to Candida utilis analyzed by the occurrence of single nucleotide polymorphisms.</title>
        <authorList>
            <person name="Rupp O."/>
            <person name="Brinkrolf K."/>
            <person name="Buerth C."/>
            <person name="Kunigo M."/>
            <person name="Schneider J."/>
            <person name="Jaenicke S."/>
            <person name="Goesmann A."/>
            <person name="Puehler A."/>
            <person name="Jaeger K.-E."/>
            <person name="Ernst J.F."/>
        </authorList>
    </citation>
    <scope>NUCLEOTIDE SEQUENCE [LARGE SCALE GENOMIC DNA]</scope>
    <source>
        <strain evidence="3">ATCC 18201 / CBS 1600 / BCRC 20928 / JCM 3617 / NBRC 0987 / NRRL Y-1542</strain>
    </source>
</reference>
<reference evidence="2 4" key="3">
    <citation type="journal article" date="2016" name="Proc. Natl. Acad. Sci. U.S.A.">
        <title>Comparative genomics of biotechnologically important yeasts.</title>
        <authorList>
            <person name="Riley R."/>
            <person name="Haridas S."/>
            <person name="Wolfe K.H."/>
            <person name="Lopes M.R."/>
            <person name="Hittinger C.T."/>
            <person name="Goeker M."/>
            <person name="Salamov A.A."/>
            <person name="Wisecaver J.H."/>
            <person name="Long T.M."/>
            <person name="Calvey C.H."/>
            <person name="Aerts A.L."/>
            <person name="Barry K.W."/>
            <person name="Choi C."/>
            <person name="Clum A."/>
            <person name="Coughlan A.Y."/>
            <person name="Deshpande S."/>
            <person name="Douglass A.P."/>
            <person name="Hanson S.J."/>
            <person name="Klenk H.-P."/>
            <person name="LaButti K.M."/>
            <person name="Lapidus A."/>
            <person name="Lindquist E.A."/>
            <person name="Lipzen A.M."/>
            <person name="Meier-Kolthoff J.P."/>
            <person name="Ohm R.A."/>
            <person name="Otillar R.P."/>
            <person name="Pangilinan J.L."/>
            <person name="Peng Y."/>
            <person name="Rokas A."/>
            <person name="Rosa C.A."/>
            <person name="Scheuner C."/>
            <person name="Sibirny A.A."/>
            <person name="Slot J.C."/>
            <person name="Stielow J.B."/>
            <person name="Sun H."/>
            <person name="Kurtzman C.P."/>
            <person name="Blackwell M."/>
            <person name="Grigoriev I.V."/>
            <person name="Jeffries T.W."/>
        </authorList>
    </citation>
    <scope>NUCLEOTIDE SEQUENCE [LARGE SCALE GENOMIC DNA]</scope>
    <source>
        <strain evidence="4">ATCC 18201 / CBS 1600 / BCRC 20928 / JCM 3617 / NBRC 0987 / NRRL Y-1542</strain>
        <strain evidence="2">NRRL Y-1542</strain>
    </source>
</reference>
<dbReference type="GeneID" id="30989712"/>
<reference evidence="1" key="1">
    <citation type="submission" date="2014-12" db="EMBL/GenBank/DDBJ databases">
        <authorList>
            <person name="Jaenicke S."/>
        </authorList>
    </citation>
    <scope>NUCLEOTIDE SEQUENCE [LARGE SCALE GENOMIC DNA]</scope>
    <source>
        <strain evidence="1">CBS1600</strain>
    </source>
</reference>
<dbReference type="Proteomes" id="UP000094389">
    <property type="component" value="Unassembled WGS sequence"/>
</dbReference>
<accession>A0A1E4RZV1</accession>
<keyword evidence="4" id="KW-1185">Reference proteome</keyword>
<dbReference type="RefSeq" id="XP_020069808.1">
    <property type="nucleotide sequence ID" value="XM_020215316.1"/>
</dbReference>
<dbReference type="AlphaFoldDB" id="A0A0H5C2Q0"/>
<name>A0A0H5C2Q0_CYBJN</name>
<evidence type="ECO:0000313" key="3">
    <source>
        <dbReference type="Proteomes" id="UP000038830"/>
    </source>
</evidence>
<gene>
    <name evidence="1" type="ORF">BN1211_2496</name>
    <name evidence="2" type="ORF">CYBJADRAFT_168307</name>
</gene>
<dbReference type="EMBL" id="CDQK01000003">
    <property type="protein sequence ID" value="CEP22210.1"/>
    <property type="molecule type" value="Genomic_DNA"/>
</dbReference>
<evidence type="ECO:0000313" key="2">
    <source>
        <dbReference type="EMBL" id="ODV72769.1"/>
    </source>
</evidence>
<evidence type="ECO:0000313" key="4">
    <source>
        <dbReference type="Proteomes" id="UP000094389"/>
    </source>
</evidence>
<evidence type="ECO:0000313" key="1">
    <source>
        <dbReference type="EMBL" id="CEP22210.1"/>
    </source>
</evidence>
<dbReference type="EMBL" id="KV453933">
    <property type="protein sequence ID" value="ODV72769.1"/>
    <property type="molecule type" value="Genomic_DNA"/>
</dbReference>
<sequence>MSHQLNLYKVLESRYQLLKDQVSDGSKYTEIMTDLAHAKLLPRIEELSGVAIEEVETELEQYLLIFDGEEDALSEIIELQKKSAIANTKKKDDEILECVVNVCGEEPYAEVWPVTKDAFYSRSQDQLNELMEFYFIGQTPGTADISTGEKLVMLQQIVGLRPLEDD</sequence>
<protein>
    <submittedName>
        <fullName evidence="1">Uncharacterized protein</fullName>
    </submittedName>
</protein>